<keyword evidence="3" id="KW-1185">Reference proteome</keyword>
<accession>X7FCJ1</accession>
<dbReference type="RefSeq" id="WP_043765558.1">
    <property type="nucleotide sequence ID" value="NZ_JAME01000002.1"/>
</dbReference>
<proteinExistence type="predicted"/>
<organism evidence="2 3">
    <name type="scientific">Roseivivax isoporae LMG 25204</name>
    <dbReference type="NCBI Taxonomy" id="1449351"/>
    <lineage>
        <taxon>Bacteria</taxon>
        <taxon>Pseudomonadati</taxon>
        <taxon>Pseudomonadota</taxon>
        <taxon>Alphaproteobacteria</taxon>
        <taxon>Rhodobacterales</taxon>
        <taxon>Roseobacteraceae</taxon>
        <taxon>Roseivivax</taxon>
    </lineage>
</organism>
<dbReference type="STRING" id="1449351.RISW2_07260"/>
<evidence type="ECO:0008006" key="4">
    <source>
        <dbReference type="Google" id="ProtNLM"/>
    </source>
</evidence>
<sequence length="188" mass="19181">MHGKITLTALGLTAALATAGWASGDTAAMTSYVQEQVAAWASDPELVAAVQASNVRHAGMAEADLLALDVAWRAEVGAATAPTIGAVADSAASGILRAAVAASGGRITEIILMDDHGMNAAISAVTSDFWQGDEPKFQETFPTGAVHASEVEFDESTQIYQVQISMPFTTADGVAIGAVTVGVDVDAF</sequence>
<evidence type="ECO:0000256" key="1">
    <source>
        <dbReference type="SAM" id="SignalP"/>
    </source>
</evidence>
<evidence type="ECO:0000313" key="2">
    <source>
        <dbReference type="EMBL" id="ETX30607.1"/>
    </source>
</evidence>
<reference evidence="2 3" key="1">
    <citation type="submission" date="2014-01" db="EMBL/GenBank/DDBJ databases">
        <title>Roseivivax isoporae LMG 25204 Genome Sequencing.</title>
        <authorList>
            <person name="Lai Q."/>
            <person name="Li G."/>
            <person name="Shao Z."/>
        </authorList>
    </citation>
    <scope>NUCLEOTIDE SEQUENCE [LARGE SCALE GENOMIC DNA]</scope>
    <source>
        <strain evidence="2 3">LMG 25204</strain>
    </source>
</reference>
<comment type="caution">
    <text evidence="2">The sequence shown here is derived from an EMBL/GenBank/DDBJ whole genome shotgun (WGS) entry which is preliminary data.</text>
</comment>
<evidence type="ECO:0000313" key="3">
    <source>
        <dbReference type="Proteomes" id="UP000023430"/>
    </source>
</evidence>
<dbReference type="CDD" id="cd18773">
    <property type="entry name" value="PDC1_HK_sensor"/>
    <property type="match status" value="1"/>
</dbReference>
<keyword evidence="1" id="KW-0732">Signal</keyword>
<dbReference type="OrthoDB" id="195732at2"/>
<dbReference type="EMBL" id="JAME01000002">
    <property type="protein sequence ID" value="ETX30607.1"/>
    <property type="molecule type" value="Genomic_DNA"/>
</dbReference>
<protein>
    <recommendedName>
        <fullName evidence="4">Chemotaxis protein</fullName>
    </recommendedName>
</protein>
<dbReference type="eggNOG" id="COG0834">
    <property type="taxonomic scope" value="Bacteria"/>
</dbReference>
<dbReference type="Proteomes" id="UP000023430">
    <property type="component" value="Unassembled WGS sequence"/>
</dbReference>
<dbReference type="AlphaFoldDB" id="X7FCJ1"/>
<feature type="signal peptide" evidence="1">
    <location>
        <begin position="1"/>
        <end position="19"/>
    </location>
</feature>
<feature type="chain" id="PRO_5004978352" description="Chemotaxis protein" evidence="1">
    <location>
        <begin position="20"/>
        <end position="188"/>
    </location>
</feature>
<name>X7FCJ1_9RHOB</name>
<gene>
    <name evidence="2" type="ORF">RISW2_07260</name>
</gene>